<evidence type="ECO:0000259" key="6">
    <source>
        <dbReference type="PROSITE" id="PS50112"/>
    </source>
</evidence>
<dbReference type="InterPro" id="IPR013655">
    <property type="entry name" value="PAS_fold_3"/>
</dbReference>
<dbReference type="Proteomes" id="UP000636110">
    <property type="component" value="Unassembled WGS sequence"/>
</dbReference>
<comment type="caution">
    <text evidence="7">The sequence shown here is derived from an EMBL/GenBank/DDBJ whole genome shotgun (WGS) entry which is preliminary data.</text>
</comment>
<dbReference type="InterPro" id="IPR000014">
    <property type="entry name" value="PAS"/>
</dbReference>
<dbReference type="NCBIfam" id="TIGR00229">
    <property type="entry name" value="sensory_box"/>
    <property type="match status" value="2"/>
</dbReference>
<dbReference type="Pfam" id="PF08448">
    <property type="entry name" value="PAS_4"/>
    <property type="match status" value="1"/>
</dbReference>
<evidence type="ECO:0000256" key="4">
    <source>
        <dbReference type="ARBA" id="ARBA00022679"/>
    </source>
</evidence>
<evidence type="ECO:0000256" key="1">
    <source>
        <dbReference type="ARBA" id="ARBA00000085"/>
    </source>
</evidence>
<evidence type="ECO:0000313" key="8">
    <source>
        <dbReference type="Proteomes" id="UP000636110"/>
    </source>
</evidence>
<dbReference type="InterPro" id="IPR003018">
    <property type="entry name" value="GAF"/>
</dbReference>
<dbReference type="InterPro" id="IPR036097">
    <property type="entry name" value="HisK_dim/P_sf"/>
</dbReference>
<keyword evidence="4" id="KW-0808">Transferase</keyword>
<proteinExistence type="predicted"/>
<dbReference type="CDD" id="cd00130">
    <property type="entry name" value="PAS"/>
    <property type="match status" value="1"/>
</dbReference>
<evidence type="ECO:0000256" key="5">
    <source>
        <dbReference type="ARBA" id="ARBA00022777"/>
    </source>
</evidence>
<keyword evidence="8" id="KW-1185">Reference proteome</keyword>
<accession>A0ABR6ESX6</accession>
<dbReference type="Gene3D" id="1.10.287.130">
    <property type="match status" value="1"/>
</dbReference>
<dbReference type="RefSeq" id="WP_182952779.1">
    <property type="nucleotide sequence ID" value="NZ_WNXC01000001.1"/>
</dbReference>
<dbReference type="EMBL" id="WNXC01000001">
    <property type="protein sequence ID" value="MBB2147508.1"/>
    <property type="molecule type" value="Genomic_DNA"/>
</dbReference>
<dbReference type="EC" id="2.7.13.3" evidence="2"/>
<dbReference type="PANTHER" id="PTHR43304">
    <property type="entry name" value="PHYTOCHROME-LIKE PROTEIN CPH1"/>
    <property type="match status" value="1"/>
</dbReference>
<dbReference type="SUPFAM" id="SSF47384">
    <property type="entry name" value="Homodimeric domain of signal transducing histidine kinase"/>
    <property type="match status" value="1"/>
</dbReference>
<dbReference type="InterPro" id="IPR029016">
    <property type="entry name" value="GAF-like_dom_sf"/>
</dbReference>
<organism evidence="7 8">
    <name type="scientific">Pedobacter gandavensis</name>
    <dbReference type="NCBI Taxonomy" id="2679963"/>
    <lineage>
        <taxon>Bacteria</taxon>
        <taxon>Pseudomonadati</taxon>
        <taxon>Bacteroidota</taxon>
        <taxon>Sphingobacteriia</taxon>
        <taxon>Sphingobacteriales</taxon>
        <taxon>Sphingobacteriaceae</taxon>
        <taxon>Pedobacter</taxon>
    </lineage>
</organism>
<keyword evidence="5" id="KW-0418">Kinase</keyword>
<comment type="catalytic activity">
    <reaction evidence="1">
        <text>ATP + protein L-histidine = ADP + protein N-phospho-L-histidine.</text>
        <dbReference type="EC" id="2.7.13.3"/>
    </reaction>
</comment>
<name>A0ABR6ESX6_9SPHI</name>
<evidence type="ECO:0000313" key="7">
    <source>
        <dbReference type="EMBL" id="MBB2147508.1"/>
    </source>
</evidence>
<dbReference type="InterPro" id="IPR035965">
    <property type="entry name" value="PAS-like_dom_sf"/>
</dbReference>
<dbReference type="InterPro" id="IPR013656">
    <property type="entry name" value="PAS_4"/>
</dbReference>
<evidence type="ECO:0000256" key="3">
    <source>
        <dbReference type="ARBA" id="ARBA00022553"/>
    </source>
</evidence>
<sequence length="621" mass="70623">MSAPSVNSEKTNSGTGLYQFLNKTNDLAIVIDYKLSILYKNPKAALRIPGNKLQTVISMDHKKEFGLLLNKMMVKNLETYLTRLLFADGIWYECQLTNLLDDADVKGIVCVMKEDVNNNHLSDEEPGTEHFYRVITDSLPAIIAYWTADLRCLFANKAYLSFFNKTENEMYNTRIDQVFTREQISKHEHFMEKALQGLSQRFERVVQRQGKEDKIILTEYVPDVEEGHVMGFYTLIYDITDLKIKEQELAIKNERELFNNKVSTVFSKGSNLDEILSLVLEKLVAYGNFLVAEIWLVGADTKFLSLAAHFALTEMGESFYLNNKGFKIQIEGEGFIRNIWKTRSSQHLLNLEQHENFLRKDAARSAGLKSAYGVPLIDNSGTILGVMMIGMDNNKEPDQQFIQLIENISTHLTAEIIRKKLELELAQIFSYAPDVIAIAGIDGFYKKVNPAMIALLGFSESELLSRPFTTFIHPEDLEHTLFAFKGVTEGRAVHYFENRLIKENGAQIWLAWDVTAAAENGLIFCVGKDITEKKYSEQEMITLNNKLAQQNKQLRDISWIQSHEVRAPTARILGIINIIDSDKAQLSNELRELLGFLKSSALELDEVIAKITALSSAKQRN</sequence>
<gene>
    <name evidence="7" type="ORF">GM920_01160</name>
</gene>
<dbReference type="SMART" id="SM00091">
    <property type="entry name" value="PAS"/>
    <property type="match status" value="2"/>
</dbReference>
<dbReference type="Gene3D" id="3.30.450.40">
    <property type="match status" value="1"/>
</dbReference>
<feature type="domain" description="PAS" evidence="6">
    <location>
        <begin position="421"/>
        <end position="491"/>
    </location>
</feature>
<dbReference type="Pfam" id="PF13185">
    <property type="entry name" value="GAF_2"/>
    <property type="match status" value="1"/>
</dbReference>
<evidence type="ECO:0000256" key="2">
    <source>
        <dbReference type="ARBA" id="ARBA00012438"/>
    </source>
</evidence>
<dbReference type="PROSITE" id="PS50112">
    <property type="entry name" value="PAS"/>
    <property type="match status" value="1"/>
</dbReference>
<dbReference type="InterPro" id="IPR052162">
    <property type="entry name" value="Sensor_kinase/Photoreceptor"/>
</dbReference>
<dbReference type="PANTHER" id="PTHR43304:SF1">
    <property type="entry name" value="PAC DOMAIN-CONTAINING PROTEIN"/>
    <property type="match status" value="1"/>
</dbReference>
<reference evidence="7 8" key="1">
    <citation type="submission" date="2019-11" db="EMBL/GenBank/DDBJ databases">
        <title>Description of Pedobacter sp. LMG 31462T.</title>
        <authorList>
            <person name="Carlier A."/>
            <person name="Qi S."/>
            <person name="Vandamme P."/>
        </authorList>
    </citation>
    <scope>NUCLEOTIDE SEQUENCE [LARGE SCALE GENOMIC DNA]</scope>
    <source>
        <strain evidence="7 8">LMG 31462</strain>
    </source>
</reference>
<dbReference type="Gene3D" id="3.30.450.20">
    <property type="entry name" value="PAS domain"/>
    <property type="match status" value="2"/>
</dbReference>
<protein>
    <recommendedName>
        <fullName evidence="2">histidine kinase</fullName>
        <ecNumber evidence="2">2.7.13.3</ecNumber>
    </recommendedName>
</protein>
<dbReference type="SUPFAM" id="SSF55785">
    <property type="entry name" value="PYP-like sensor domain (PAS domain)"/>
    <property type="match status" value="2"/>
</dbReference>
<keyword evidence="3" id="KW-0597">Phosphoprotein</keyword>
<dbReference type="SUPFAM" id="SSF55781">
    <property type="entry name" value="GAF domain-like"/>
    <property type="match status" value="1"/>
</dbReference>
<dbReference type="Pfam" id="PF08447">
    <property type="entry name" value="PAS_3"/>
    <property type="match status" value="1"/>
</dbReference>